<dbReference type="PANTHER" id="PTHR43877">
    <property type="entry name" value="AMINOALKYLPHOSPHONATE N-ACETYLTRANSFERASE-RELATED-RELATED"/>
    <property type="match status" value="1"/>
</dbReference>
<evidence type="ECO:0000313" key="4">
    <source>
        <dbReference type="EMBL" id="NRN69266.1"/>
    </source>
</evidence>
<dbReference type="InterPro" id="IPR050832">
    <property type="entry name" value="Bact_Acetyltransf"/>
</dbReference>
<evidence type="ECO:0000256" key="1">
    <source>
        <dbReference type="ARBA" id="ARBA00022679"/>
    </source>
</evidence>
<evidence type="ECO:0000256" key="2">
    <source>
        <dbReference type="ARBA" id="ARBA00023315"/>
    </source>
</evidence>
<protein>
    <submittedName>
        <fullName evidence="4">Aminoalkylphosphonic acid N-acetyltransferase</fullName>
    </submittedName>
</protein>
<dbReference type="Pfam" id="PF00583">
    <property type="entry name" value="Acetyltransf_1"/>
    <property type="match status" value="1"/>
</dbReference>
<dbReference type="InterPro" id="IPR016181">
    <property type="entry name" value="Acyl_CoA_acyltransferase"/>
</dbReference>
<keyword evidence="5" id="KW-1185">Reference proteome</keyword>
<comment type="caution">
    <text evidence="4">The sequence shown here is derived from an EMBL/GenBank/DDBJ whole genome shotgun (WGS) entry which is preliminary data.</text>
</comment>
<evidence type="ECO:0000259" key="3">
    <source>
        <dbReference type="PROSITE" id="PS51186"/>
    </source>
</evidence>
<reference evidence="4 5" key="1">
    <citation type="submission" date="2020-01" db="EMBL/GenBank/DDBJ databases">
        <title>Kibdelosporangium persica a novel Actinomycetes from a hot desert in Iran.</title>
        <authorList>
            <person name="Safaei N."/>
            <person name="Zaburannyi N."/>
            <person name="Mueller R."/>
            <person name="Wink J."/>
        </authorList>
    </citation>
    <scope>NUCLEOTIDE SEQUENCE [LARGE SCALE GENOMIC DNA]</scope>
    <source>
        <strain evidence="4 5">4NS15</strain>
    </source>
</reference>
<proteinExistence type="predicted"/>
<keyword evidence="2" id="KW-0012">Acyltransferase</keyword>
<dbReference type="PANTHER" id="PTHR43877:SF2">
    <property type="entry name" value="AMINOALKYLPHOSPHONATE N-ACETYLTRANSFERASE-RELATED"/>
    <property type="match status" value="1"/>
</dbReference>
<organism evidence="4 5">
    <name type="scientific">Kibdelosporangium persicum</name>
    <dbReference type="NCBI Taxonomy" id="2698649"/>
    <lineage>
        <taxon>Bacteria</taxon>
        <taxon>Bacillati</taxon>
        <taxon>Actinomycetota</taxon>
        <taxon>Actinomycetes</taxon>
        <taxon>Pseudonocardiales</taxon>
        <taxon>Pseudonocardiaceae</taxon>
        <taxon>Kibdelosporangium</taxon>
    </lineage>
</organism>
<sequence>MDGVTVQIRRAEATDVPAIVEMIANDQLGAKRERPGDPRYLAAFEEIAADPNQYLAVMEVDGSVAGTLQLTFTPGLSRLGMRRATIEAVRVHENHRGSGLGQRFIEWAIEEARSRGCGLVQLTTDASRADAHRFYERLGFKASHIGMKLPL</sequence>
<dbReference type="InterPro" id="IPR000182">
    <property type="entry name" value="GNAT_dom"/>
</dbReference>
<dbReference type="CDD" id="cd04301">
    <property type="entry name" value="NAT_SF"/>
    <property type="match status" value="1"/>
</dbReference>
<dbReference type="Proteomes" id="UP000763557">
    <property type="component" value="Unassembled WGS sequence"/>
</dbReference>
<keyword evidence="1" id="KW-0808">Transferase</keyword>
<dbReference type="Gene3D" id="3.40.630.30">
    <property type="match status" value="1"/>
</dbReference>
<dbReference type="EMBL" id="JAAATY010000026">
    <property type="protein sequence ID" value="NRN69266.1"/>
    <property type="molecule type" value="Genomic_DNA"/>
</dbReference>
<dbReference type="SUPFAM" id="SSF55729">
    <property type="entry name" value="Acyl-CoA N-acyltransferases (Nat)"/>
    <property type="match status" value="1"/>
</dbReference>
<feature type="domain" description="N-acetyltransferase" evidence="3">
    <location>
        <begin position="6"/>
        <end position="151"/>
    </location>
</feature>
<name>A0ABX2FD19_9PSEU</name>
<accession>A0ABX2FD19</accession>
<dbReference type="PROSITE" id="PS51186">
    <property type="entry name" value="GNAT"/>
    <property type="match status" value="1"/>
</dbReference>
<evidence type="ECO:0000313" key="5">
    <source>
        <dbReference type="Proteomes" id="UP000763557"/>
    </source>
</evidence>
<gene>
    <name evidence="4" type="ORF">GC106_65230</name>
</gene>